<proteinExistence type="predicted"/>
<evidence type="ECO:0000313" key="2">
    <source>
        <dbReference type="Proteomes" id="UP000249282"/>
    </source>
</evidence>
<comment type="caution">
    <text evidence="1">The sequence shown here is derived from an EMBL/GenBank/DDBJ whole genome shotgun (WGS) entry which is preliminary data.</text>
</comment>
<dbReference type="Proteomes" id="UP000249282">
    <property type="component" value="Unassembled WGS sequence"/>
</dbReference>
<name>A0A2W5R4Y5_ACIJO</name>
<evidence type="ECO:0000313" key="1">
    <source>
        <dbReference type="EMBL" id="PZQ85028.1"/>
    </source>
</evidence>
<reference evidence="1 2" key="1">
    <citation type="submission" date="2017-11" db="EMBL/GenBank/DDBJ databases">
        <title>Infants hospitalized years apart are colonized by the same room-sourced microbial strains.</title>
        <authorList>
            <person name="Brooks B."/>
            <person name="Olm M.R."/>
            <person name="Firek B.A."/>
            <person name="Baker R."/>
            <person name="Thomas B.C."/>
            <person name="Morowitz M.J."/>
            <person name="Banfield J.F."/>
        </authorList>
    </citation>
    <scope>NUCLEOTIDE SEQUENCE [LARGE SCALE GENOMIC DNA]</scope>
    <source>
        <strain evidence="1">S2_003_000_R3_20</strain>
    </source>
</reference>
<dbReference type="EMBL" id="QFQJ01000133">
    <property type="protein sequence ID" value="PZQ85028.1"/>
    <property type="molecule type" value="Genomic_DNA"/>
</dbReference>
<protein>
    <recommendedName>
        <fullName evidence="3">Tip attachment protein J domain-containing protein</fullName>
    </recommendedName>
</protein>
<evidence type="ECO:0008006" key="3">
    <source>
        <dbReference type="Google" id="ProtNLM"/>
    </source>
</evidence>
<sequence>MSGGKKQTYAHKYYAGWQAVLAHAGCFLRRIWVEDKEAWYGGMGNGSSRIAQQNLFGGHDVGGGGGVTGNFNYYTGSPNQMPDPYLEKKLGVGNVPASRGVCSFVWKQGYFGTSNYMKDWKYRLSYVNGIKPTFIDGVTNIVIAMDSSRSMTEEDFLFFTTSGVARMIGLIGDLVAVYDGSIINLRLMFFDASLHIKDYVGFTEEDVLDAIAWINAKRQVSGVSISSMISSAESFLNTHQTEHCRRIFIPMHDGWDVTPAVIEQFQSMFHDTSVYQTHTFSSASVDFVPLNALLLQADNTPEDNTGLGAFVPHFAPGDAEAVFNIEAWFGVRSGEPDMNPADMLWTCITNTAWGMGQPKDMLDKDSFLNAWAVLNQEDMYMSIVFDDEGEIEKIIDLICEHIDAVCTVDSRTNKWVLTLIRDDYVADDLLILDESNVGKISDYEIRTAAEQINQITVTYWEKETGKDATVTAQDPARIAQNGLVNKSVTYDGFTNAKTAYIAAERDLKALSSPLKIVTLNNVDPDTALQLKEGNAFQWNWAVHGVDGAVMRVNSIDYGDDHNFGATIEAIEDVFSTPMNSVVPYVPPYENPANQAPLDNPYVRVLELQYYDAVQFATESEVNADLADEPTLSRVAVVAPRGQQNAMSAEIYVDSGSGYASKATLDYCPSAELAQAIGKMESTFAIRKVEDLEEIELGQWILVNDEHMAVTAISETEITVKRGVNYTVPQDHAAGSMILFCDDYIALDETDYFAGESLNVKVLTKTGSAQLALGSATVHAIEMVGLANRPYPPGNFKIKGEYFPDSIYGVCEITWVGRNRLQQTGGIAIGFTDSHINPEENTSYIIRVKNPNSGVVVFESSEIIEHSFLLDTELIPLTIAKIEIYSKRGGYESLYAQSCVSNIIKAGISFKFEDVEYIPPVGSEVDFTFE</sequence>
<organism evidence="1 2">
    <name type="scientific">Acinetobacter johnsonii</name>
    <dbReference type="NCBI Taxonomy" id="40214"/>
    <lineage>
        <taxon>Bacteria</taxon>
        <taxon>Pseudomonadati</taxon>
        <taxon>Pseudomonadota</taxon>
        <taxon>Gammaproteobacteria</taxon>
        <taxon>Moraxellales</taxon>
        <taxon>Moraxellaceae</taxon>
        <taxon>Acinetobacter</taxon>
    </lineage>
</organism>
<accession>A0A2W5R4Y5</accession>
<gene>
    <name evidence="1" type="ORF">DI542_16635</name>
</gene>
<dbReference type="AlphaFoldDB" id="A0A2W5R4Y5"/>